<protein>
    <submittedName>
        <fullName evidence="1">Uncharacterized protein</fullName>
    </submittedName>
</protein>
<keyword evidence="2" id="KW-1185">Reference proteome</keyword>
<dbReference type="Proteomes" id="UP000184172">
    <property type="component" value="Unassembled WGS sequence"/>
</dbReference>
<name>A0A1M6B6W8_9FLAO</name>
<reference evidence="2" key="1">
    <citation type="submission" date="2016-11" db="EMBL/GenBank/DDBJ databases">
        <authorList>
            <person name="Varghese N."/>
            <person name="Submissions S."/>
        </authorList>
    </citation>
    <scope>NUCLEOTIDE SEQUENCE [LARGE SCALE GENOMIC DNA]</scope>
    <source>
        <strain evidence="2">DSM 26349</strain>
    </source>
</reference>
<evidence type="ECO:0000313" key="2">
    <source>
        <dbReference type="Proteomes" id="UP000184172"/>
    </source>
</evidence>
<dbReference type="EMBL" id="FQYV01000002">
    <property type="protein sequence ID" value="SHI44223.1"/>
    <property type="molecule type" value="Genomic_DNA"/>
</dbReference>
<dbReference type="STRING" id="797419.SAMN05216556_104117"/>
<gene>
    <name evidence="1" type="ORF">SAMN04487908_102114</name>
</gene>
<evidence type="ECO:0000313" key="1">
    <source>
        <dbReference type="EMBL" id="SHI44223.1"/>
    </source>
</evidence>
<organism evidence="1 2">
    <name type="scientific">Aequorivita viscosa</name>
    <dbReference type="NCBI Taxonomy" id="797419"/>
    <lineage>
        <taxon>Bacteria</taxon>
        <taxon>Pseudomonadati</taxon>
        <taxon>Bacteroidota</taxon>
        <taxon>Flavobacteriia</taxon>
        <taxon>Flavobacteriales</taxon>
        <taxon>Flavobacteriaceae</taxon>
        <taxon>Aequorivita</taxon>
    </lineage>
</organism>
<sequence>MVVLSADKYKVTYLIMKYIFDFIHKASKPTSLFVQITFKKNIEHYLLETYISFVTLCSR</sequence>
<proteinExistence type="predicted"/>
<dbReference type="AlphaFoldDB" id="A0A1M6B6W8"/>
<accession>A0A1M6B6W8</accession>